<evidence type="ECO:0000256" key="1">
    <source>
        <dbReference type="SAM" id="Phobius"/>
    </source>
</evidence>
<dbReference type="AlphaFoldDB" id="A0A251RTC0"/>
<evidence type="ECO:0000313" key="2">
    <source>
        <dbReference type="EMBL" id="KAF5798674.1"/>
    </source>
</evidence>
<organism evidence="3 4">
    <name type="scientific">Helianthus annuus</name>
    <name type="common">Common sunflower</name>
    <dbReference type="NCBI Taxonomy" id="4232"/>
    <lineage>
        <taxon>Eukaryota</taxon>
        <taxon>Viridiplantae</taxon>
        <taxon>Streptophyta</taxon>
        <taxon>Embryophyta</taxon>
        <taxon>Tracheophyta</taxon>
        <taxon>Spermatophyta</taxon>
        <taxon>Magnoliopsida</taxon>
        <taxon>eudicotyledons</taxon>
        <taxon>Gunneridae</taxon>
        <taxon>Pentapetalae</taxon>
        <taxon>asterids</taxon>
        <taxon>campanulids</taxon>
        <taxon>Asterales</taxon>
        <taxon>Asteraceae</taxon>
        <taxon>Asteroideae</taxon>
        <taxon>Heliantheae alliance</taxon>
        <taxon>Heliantheae</taxon>
        <taxon>Helianthus</taxon>
    </lineage>
</organism>
<evidence type="ECO:0000313" key="3">
    <source>
        <dbReference type="EMBL" id="OTF87602.1"/>
    </source>
</evidence>
<dbReference type="Gene3D" id="3.40.50.300">
    <property type="entry name" value="P-loop containing nucleotide triphosphate hydrolases"/>
    <property type="match status" value="1"/>
</dbReference>
<dbReference type="STRING" id="4232.A0A251RTC0"/>
<keyword evidence="1" id="KW-1133">Transmembrane helix</keyword>
<dbReference type="EMBL" id="CM007906">
    <property type="protein sequence ID" value="OTF87602.1"/>
    <property type="molecule type" value="Genomic_DNA"/>
</dbReference>
<keyword evidence="3" id="KW-0378">Hydrolase</keyword>
<dbReference type="InParanoid" id="A0A251RTC0"/>
<keyword evidence="4" id="KW-1185">Reference proteome</keyword>
<accession>A0A251RTC0</accession>
<proteinExistence type="predicted"/>
<dbReference type="SUPFAM" id="SSF52540">
    <property type="entry name" value="P-loop containing nucleoside triphosphate hydrolases"/>
    <property type="match status" value="1"/>
</dbReference>
<dbReference type="Gramene" id="mRNA:HanXRQr2_Chr07g0295681">
    <property type="protein sequence ID" value="CDS:HanXRQr2_Chr07g0295681.1"/>
    <property type="gene ID" value="HanXRQr2_Chr07g0295681"/>
</dbReference>
<keyword evidence="1" id="KW-0812">Transmembrane</keyword>
<dbReference type="GO" id="GO:0016787">
    <property type="term" value="F:hydrolase activity"/>
    <property type="evidence" value="ECO:0007669"/>
    <property type="project" value="UniProtKB-KW"/>
</dbReference>
<sequence>MGGVDLRDLDVKWLQMQMGLVSQEPLLFPSMIRENIRFGNPNASCPEVEEAAKEAHIHNFICGSHIILNIIYISFKFLIINLKVRVFRSFYIHLTPKTN</sequence>
<reference evidence="3" key="2">
    <citation type="submission" date="2017-02" db="EMBL/GenBank/DDBJ databases">
        <title>Sunflower complete genome.</title>
        <authorList>
            <person name="Langlade N."/>
            <person name="Munos S."/>
        </authorList>
    </citation>
    <scope>NUCLEOTIDE SEQUENCE [LARGE SCALE GENOMIC DNA]</scope>
    <source>
        <tissue evidence="3">Leaves</tissue>
    </source>
</reference>
<reference evidence="2" key="3">
    <citation type="submission" date="2020-06" db="EMBL/GenBank/DDBJ databases">
        <title>Helianthus annuus Genome sequencing and assembly Release 2.</title>
        <authorList>
            <person name="Gouzy J."/>
            <person name="Langlade N."/>
            <person name="Munos S."/>
        </authorList>
    </citation>
    <scope>NUCLEOTIDE SEQUENCE</scope>
    <source>
        <tissue evidence="2">Leaves</tissue>
    </source>
</reference>
<feature type="transmembrane region" description="Helical" evidence="1">
    <location>
        <begin position="57"/>
        <end position="79"/>
    </location>
</feature>
<keyword evidence="1" id="KW-0472">Membrane</keyword>
<reference evidence="2 4" key="1">
    <citation type="journal article" date="2017" name="Nature">
        <title>The sunflower genome provides insights into oil metabolism, flowering and Asterid evolution.</title>
        <authorList>
            <person name="Badouin H."/>
            <person name="Gouzy J."/>
            <person name="Grassa C.J."/>
            <person name="Murat F."/>
            <person name="Staton S.E."/>
            <person name="Cottret L."/>
            <person name="Lelandais-Briere C."/>
            <person name="Owens G.L."/>
            <person name="Carrere S."/>
            <person name="Mayjonade B."/>
            <person name="Legrand L."/>
            <person name="Gill N."/>
            <person name="Kane N.C."/>
            <person name="Bowers J.E."/>
            <person name="Hubner S."/>
            <person name="Bellec A."/>
            <person name="Berard A."/>
            <person name="Berges H."/>
            <person name="Blanchet N."/>
            <person name="Boniface M.C."/>
            <person name="Brunel D."/>
            <person name="Catrice O."/>
            <person name="Chaidir N."/>
            <person name="Claudel C."/>
            <person name="Donnadieu C."/>
            <person name="Faraut T."/>
            <person name="Fievet G."/>
            <person name="Helmstetter N."/>
            <person name="King M."/>
            <person name="Knapp S.J."/>
            <person name="Lai Z."/>
            <person name="Le Paslier M.C."/>
            <person name="Lippi Y."/>
            <person name="Lorenzon L."/>
            <person name="Mandel J.R."/>
            <person name="Marage G."/>
            <person name="Marchand G."/>
            <person name="Marquand E."/>
            <person name="Bret-Mestries E."/>
            <person name="Morien E."/>
            <person name="Nambeesan S."/>
            <person name="Nguyen T."/>
            <person name="Pegot-Espagnet P."/>
            <person name="Pouilly N."/>
            <person name="Raftis F."/>
            <person name="Sallet E."/>
            <person name="Schiex T."/>
            <person name="Thomas J."/>
            <person name="Vandecasteele C."/>
            <person name="Vares D."/>
            <person name="Vear F."/>
            <person name="Vautrin S."/>
            <person name="Crespi M."/>
            <person name="Mangin B."/>
            <person name="Burke J.M."/>
            <person name="Salse J."/>
            <person name="Munos S."/>
            <person name="Vincourt P."/>
            <person name="Rieseberg L.H."/>
            <person name="Langlade N.B."/>
        </authorList>
    </citation>
    <scope>NUCLEOTIDE SEQUENCE [LARGE SCALE GENOMIC DNA]</scope>
    <source>
        <strain evidence="4">cv. SF193</strain>
        <tissue evidence="2">Leaves</tissue>
    </source>
</reference>
<dbReference type="InterPro" id="IPR039421">
    <property type="entry name" value="Type_1_exporter"/>
</dbReference>
<gene>
    <name evidence="3" type="ORF">HannXRQ_Chr17g0563681</name>
    <name evidence="2" type="ORF">HanXRQr2_Chr07g0295681</name>
</gene>
<evidence type="ECO:0000313" key="4">
    <source>
        <dbReference type="Proteomes" id="UP000215914"/>
    </source>
</evidence>
<protein>
    <submittedName>
        <fullName evidence="2">ABC-type xenobiotic transporter</fullName>
    </submittedName>
    <submittedName>
        <fullName evidence="3">Putative P-loop containing nucleoside triphosphate hydrolase</fullName>
    </submittedName>
</protein>
<dbReference type="PANTHER" id="PTHR24222:SF76">
    <property type="entry name" value="MYCOBACTIN IMPORT ATP-BINDING_PERMEASE PROTEIN IRTB"/>
    <property type="match status" value="1"/>
</dbReference>
<name>A0A251RTC0_HELAN</name>
<dbReference type="PANTHER" id="PTHR24222">
    <property type="entry name" value="ABC TRANSPORTER B FAMILY"/>
    <property type="match status" value="1"/>
</dbReference>
<dbReference type="Proteomes" id="UP000215914">
    <property type="component" value="Chromosome 17"/>
</dbReference>
<dbReference type="InterPro" id="IPR027417">
    <property type="entry name" value="P-loop_NTPase"/>
</dbReference>
<dbReference type="EMBL" id="MNCJ02000322">
    <property type="protein sequence ID" value="KAF5798674.1"/>
    <property type="molecule type" value="Genomic_DNA"/>
</dbReference>